<comment type="caution">
    <text evidence="4">The sequence shown here is derived from an EMBL/GenBank/DDBJ whole genome shotgun (WGS) entry which is preliminary data.</text>
</comment>
<feature type="region of interest" description="Disordered" evidence="3">
    <location>
        <begin position="1"/>
        <end position="59"/>
    </location>
</feature>
<evidence type="ECO:0008006" key="6">
    <source>
        <dbReference type="Google" id="ProtNLM"/>
    </source>
</evidence>
<evidence type="ECO:0000313" key="4">
    <source>
        <dbReference type="EMBL" id="KAI1896159.1"/>
    </source>
</evidence>
<reference evidence="4" key="1">
    <citation type="submission" date="2021-01" db="EMBL/GenBank/DDBJ databases">
        <authorList>
            <person name="Zahm M."/>
            <person name="Roques C."/>
            <person name="Cabau C."/>
            <person name="Klopp C."/>
            <person name="Donnadieu C."/>
            <person name="Jouanno E."/>
            <person name="Lampietro C."/>
            <person name="Louis A."/>
            <person name="Herpin A."/>
            <person name="Echchiki A."/>
            <person name="Berthelot C."/>
            <person name="Parey E."/>
            <person name="Roest-Crollius H."/>
            <person name="Braasch I."/>
            <person name="Postlethwait J."/>
            <person name="Bobe J."/>
            <person name="Montfort J."/>
            <person name="Bouchez O."/>
            <person name="Begum T."/>
            <person name="Mejri S."/>
            <person name="Adams A."/>
            <person name="Chen W.-J."/>
            <person name="Guiguen Y."/>
        </authorList>
    </citation>
    <scope>NUCLEOTIDE SEQUENCE</scope>
    <source>
        <tissue evidence="4">Blood</tissue>
    </source>
</reference>
<proteinExistence type="predicted"/>
<gene>
    <name evidence="4" type="ORF">AGOR_G00091940</name>
</gene>
<dbReference type="InterPro" id="IPR052318">
    <property type="entry name" value="CellDiv_DevSignal_Domain"/>
</dbReference>
<dbReference type="EMBL" id="JAERUA010000008">
    <property type="protein sequence ID" value="KAI1896159.1"/>
    <property type="molecule type" value="Genomic_DNA"/>
</dbReference>
<name>A0A8T3DF88_9TELE</name>
<feature type="compositionally biased region" description="Basic and acidic residues" evidence="3">
    <location>
        <begin position="682"/>
        <end position="691"/>
    </location>
</feature>
<keyword evidence="2" id="KW-0175">Coiled coil</keyword>
<organism evidence="4 5">
    <name type="scientific">Albula goreensis</name>
    <dbReference type="NCBI Taxonomy" id="1534307"/>
    <lineage>
        <taxon>Eukaryota</taxon>
        <taxon>Metazoa</taxon>
        <taxon>Chordata</taxon>
        <taxon>Craniata</taxon>
        <taxon>Vertebrata</taxon>
        <taxon>Euteleostomi</taxon>
        <taxon>Actinopterygii</taxon>
        <taxon>Neopterygii</taxon>
        <taxon>Teleostei</taxon>
        <taxon>Albuliformes</taxon>
        <taxon>Albulidae</taxon>
        <taxon>Albula</taxon>
    </lineage>
</organism>
<dbReference type="AlphaFoldDB" id="A0A8T3DF88"/>
<evidence type="ECO:0000256" key="3">
    <source>
        <dbReference type="SAM" id="MobiDB-lite"/>
    </source>
</evidence>
<feature type="region of interest" description="Disordered" evidence="3">
    <location>
        <begin position="682"/>
        <end position="713"/>
    </location>
</feature>
<dbReference type="OrthoDB" id="2136082at2759"/>
<dbReference type="PANTHER" id="PTHR22590:SF3">
    <property type="entry name" value="IQ DOMAIN-CONTAINING PROTEIN E"/>
    <property type="match status" value="1"/>
</dbReference>
<dbReference type="Proteomes" id="UP000829720">
    <property type="component" value="Unassembled WGS sequence"/>
</dbReference>
<evidence type="ECO:0000256" key="2">
    <source>
        <dbReference type="SAM" id="Coils"/>
    </source>
</evidence>
<feature type="region of interest" description="Disordered" evidence="3">
    <location>
        <begin position="338"/>
        <end position="358"/>
    </location>
</feature>
<protein>
    <recommendedName>
        <fullName evidence="6">IQ domain-containing protein E</fullName>
    </recommendedName>
</protein>
<dbReference type="InterPro" id="IPR000048">
    <property type="entry name" value="IQ_motif_EF-hand-BS"/>
</dbReference>
<dbReference type="PANTHER" id="PTHR22590">
    <property type="entry name" value="MYOSIN MOTOR DOMAIN-CONTAINING PROTEIN"/>
    <property type="match status" value="1"/>
</dbReference>
<accession>A0A8T3DF88</accession>
<dbReference type="PROSITE" id="PS50096">
    <property type="entry name" value="IQ"/>
    <property type="match status" value="1"/>
</dbReference>
<feature type="coiled-coil region" evidence="2">
    <location>
        <begin position="148"/>
        <end position="175"/>
    </location>
</feature>
<feature type="compositionally biased region" description="Acidic residues" evidence="3">
    <location>
        <begin position="10"/>
        <end position="19"/>
    </location>
</feature>
<dbReference type="Pfam" id="PF00612">
    <property type="entry name" value="IQ"/>
    <property type="match status" value="2"/>
</dbReference>
<keyword evidence="1" id="KW-0677">Repeat</keyword>
<evidence type="ECO:0000313" key="5">
    <source>
        <dbReference type="Proteomes" id="UP000829720"/>
    </source>
</evidence>
<feature type="compositionally biased region" description="Basic and acidic residues" evidence="3">
    <location>
        <begin position="509"/>
        <end position="524"/>
    </location>
</feature>
<sequence>MSVVAASDFLTDEELEDLREDGLSVVTYMSDTEKRPRKKKTSSSKPPPSPKSPYLSSANLHSKKTAVWRSLKGTGMMHALSQPMKVDYDATPPRMSASASTPEYLKEALGMKKPKHSRSSSNGYIPGTPDFKDKEDMYDEIIELKKCLQAQKSESDLMKTKLRRLEEDNIKKEKQIEQLLDPTKGCEYTRALVDKRNDGSAVMNGLKQKILKLEQQCKEKDSMLTKLQSDIKTTNMEEMKIALETYFEEIQRLRVLLANAETAERSNRAESKESMKQQKVLNSTIMRLSKNIKQLQEENKTLKEELERTTESSSGTVRGYSEWSKQRLVRRITELEKKMEDSGRAQSSKETDLAGSAKATHVNTVATCTDLAAQGVTATPSGSDQQECARLRGLVKKLREERAGLQESLAERMAEIKLLSSEKAEAVKDVERLKISEQEASSQKVEIERLTEKLGKLEKELVEERHLRAELQQSQQSVSIAPSGDAGGQRQDSPGQGFESPVPAPPAEQDSHHGVKNGDGDTEDKAARTIQRHWRQYRIRNEDNADDFEEDVIIIQSAIRGHLTRLKRLTGTKDTCKDRVVKSHQREGHLARLRLAPNSDSPKTEISAPTPAPRRTSAIPHYQSSTQGVCNATGSGEEEIEEDIPGVTGIDADENLCSTDALFHSSIGRKAAPAHLDLHQPTEAETAKAGDSDDSDDIIVSPSRPVRRKDSYF</sequence>
<dbReference type="Gene3D" id="1.20.5.190">
    <property type="match status" value="1"/>
</dbReference>
<feature type="region of interest" description="Disordered" evidence="3">
    <location>
        <begin position="111"/>
        <end position="130"/>
    </location>
</feature>
<keyword evidence="5" id="KW-1185">Reference proteome</keyword>
<feature type="compositionally biased region" description="Polar residues" evidence="3">
    <location>
        <begin position="471"/>
        <end position="480"/>
    </location>
</feature>
<feature type="compositionally biased region" description="Basic and acidic residues" evidence="3">
    <location>
        <begin position="338"/>
        <end position="352"/>
    </location>
</feature>
<feature type="region of interest" description="Disordered" evidence="3">
    <location>
        <begin position="469"/>
        <end position="524"/>
    </location>
</feature>
<evidence type="ECO:0000256" key="1">
    <source>
        <dbReference type="ARBA" id="ARBA00022737"/>
    </source>
</evidence>